<dbReference type="Gene3D" id="2.120.10.30">
    <property type="entry name" value="TolB, C-terminal domain"/>
    <property type="match status" value="1"/>
</dbReference>
<name>A0A4V2EZZ6_9MICO</name>
<evidence type="ECO:0008006" key="4">
    <source>
        <dbReference type="Google" id="ProtNLM"/>
    </source>
</evidence>
<evidence type="ECO:0000256" key="1">
    <source>
        <dbReference type="SAM" id="SignalP"/>
    </source>
</evidence>
<sequence>MGTRRAAIIAAIMTAALVPAVLLPTTANAVPPGERPEPVAEVLATGLAGPIGSTIGPDGALYVADRAGGEVVRIDTTTGATTPFATGLPITAPGGVFDVAFIGETAYVLISVVGPDVGGSDTGGIYRVDDVDSTTLIADTANWSIENPPDADYFVPSGVQYAFVPYGDGFLVTDGHHNRLLFADLDGEVSEVAQYGNIVPTGLQVDGAKVFMAEAGPIPHDPATGRVVVIDPSHPSSPRAVAAGSSLIVDVEAASCGYYALSQGDSPGDVEPGSPGLPDSGELLRVNGNGTFTVIVDDLDRPTSLSFVGDTAFIVTLGGDVLVVDDVAPDRHGMWGGCGPKGQG</sequence>
<reference evidence="2 3" key="1">
    <citation type="submission" date="2019-02" db="EMBL/GenBank/DDBJ databases">
        <title>Genomic Encyclopedia of Type Strains, Phase IV (KMG-IV): sequencing the most valuable type-strain genomes for metagenomic binning, comparative biology and taxonomic classification.</title>
        <authorList>
            <person name="Goeker M."/>
        </authorList>
    </citation>
    <scope>NUCLEOTIDE SEQUENCE [LARGE SCALE GENOMIC DNA]</scope>
    <source>
        <strain evidence="2 3">DSM 43045</strain>
    </source>
</reference>
<feature type="signal peptide" evidence="1">
    <location>
        <begin position="1"/>
        <end position="29"/>
    </location>
</feature>
<dbReference type="InterPro" id="IPR048031">
    <property type="entry name" value="ScyD/ScyE-like"/>
</dbReference>
<proteinExistence type="predicted"/>
<gene>
    <name evidence="2" type="ORF">EV187_0647</name>
</gene>
<dbReference type="AlphaFoldDB" id="A0A4V2EZZ6"/>
<dbReference type="RefSeq" id="WP_165391090.1">
    <property type="nucleotide sequence ID" value="NZ_SGWY01000001.1"/>
</dbReference>
<evidence type="ECO:0000313" key="3">
    <source>
        <dbReference type="Proteomes" id="UP000293289"/>
    </source>
</evidence>
<dbReference type="Proteomes" id="UP000293289">
    <property type="component" value="Unassembled WGS sequence"/>
</dbReference>
<evidence type="ECO:0000313" key="2">
    <source>
        <dbReference type="EMBL" id="RZS68220.1"/>
    </source>
</evidence>
<comment type="caution">
    <text evidence="2">The sequence shown here is derived from an EMBL/GenBank/DDBJ whole genome shotgun (WGS) entry which is preliminary data.</text>
</comment>
<dbReference type="InterPro" id="IPR011042">
    <property type="entry name" value="6-blade_b-propeller_TolB-like"/>
</dbReference>
<feature type="chain" id="PRO_5020757727" description="ScyD/ScyE family protein" evidence="1">
    <location>
        <begin position="30"/>
        <end position="344"/>
    </location>
</feature>
<dbReference type="NCBIfam" id="NF033206">
    <property type="entry name" value="ScyE_fam"/>
    <property type="match status" value="1"/>
</dbReference>
<dbReference type="EMBL" id="SGWY01000001">
    <property type="protein sequence ID" value="RZS68220.1"/>
    <property type="molecule type" value="Genomic_DNA"/>
</dbReference>
<organism evidence="2 3">
    <name type="scientific">Agromyces ramosus</name>
    <dbReference type="NCBI Taxonomy" id="33879"/>
    <lineage>
        <taxon>Bacteria</taxon>
        <taxon>Bacillati</taxon>
        <taxon>Actinomycetota</taxon>
        <taxon>Actinomycetes</taxon>
        <taxon>Micrococcales</taxon>
        <taxon>Microbacteriaceae</taxon>
        <taxon>Agromyces</taxon>
    </lineage>
</organism>
<accession>A0A4V2EZZ6</accession>
<protein>
    <recommendedName>
        <fullName evidence="4">ScyD/ScyE family protein</fullName>
    </recommendedName>
</protein>
<dbReference type="SUPFAM" id="SSF63829">
    <property type="entry name" value="Calcium-dependent phosphotriesterase"/>
    <property type="match status" value="1"/>
</dbReference>
<keyword evidence="1" id="KW-0732">Signal</keyword>
<keyword evidence="3" id="KW-1185">Reference proteome</keyword>